<comment type="caution">
    <text evidence="3">The sequence shown here is derived from an EMBL/GenBank/DDBJ whole genome shotgun (WGS) entry which is preliminary data.</text>
</comment>
<sequence length="342" mass="36210">MRDAVLGVAAVVPLLLGSVVGGDEVDGRVEMRFQDPQITEASGLVVRDGLVVTVNDSGDSARIFTVDPADGRTVGITTWDAKPVDDEALAPAGPGKVWVGDIGDNAAARPSVTVTRVPFGPGERHLAGTPYELVYPDGPVDAETLMADPGTGRLYIVSKEVFGGTVYAAPETLDPDRPNRLEAVGSALGIATDGAFLPDGQHVVVRDYRQAAFYTWPDLDLVGEVQLPPERQGEAIAVDEEFSIHVTSEGVEAPVLRVDVPTRLARQVAPASAPIASPPPSPEVDREGSELPEAPASDRPAWPWFLTGWIGLAVIVALVFALRRPPKQRGHDEPPPGLDRPS</sequence>
<evidence type="ECO:0000256" key="1">
    <source>
        <dbReference type="SAM" id="MobiDB-lite"/>
    </source>
</evidence>
<dbReference type="SUPFAM" id="SSF50998">
    <property type="entry name" value="Quinoprotein alcohol dehydrogenase-like"/>
    <property type="match status" value="1"/>
</dbReference>
<evidence type="ECO:0000256" key="2">
    <source>
        <dbReference type="SAM" id="Phobius"/>
    </source>
</evidence>
<organism evidence="3 4">
    <name type="scientific">Nocardioides taihuensis</name>
    <dbReference type="NCBI Taxonomy" id="1835606"/>
    <lineage>
        <taxon>Bacteria</taxon>
        <taxon>Bacillati</taxon>
        <taxon>Actinomycetota</taxon>
        <taxon>Actinomycetes</taxon>
        <taxon>Propionibacteriales</taxon>
        <taxon>Nocardioidaceae</taxon>
        <taxon>Nocardioides</taxon>
    </lineage>
</organism>
<accession>A0ABW0BHU7</accession>
<keyword evidence="2" id="KW-1133">Transmembrane helix</keyword>
<feature type="region of interest" description="Disordered" evidence="1">
    <location>
        <begin position="268"/>
        <end position="297"/>
    </location>
</feature>
<keyword evidence="2" id="KW-0812">Transmembrane</keyword>
<evidence type="ECO:0000313" key="3">
    <source>
        <dbReference type="EMBL" id="MFC5176823.1"/>
    </source>
</evidence>
<gene>
    <name evidence="3" type="ORF">ACFPGP_09080</name>
</gene>
<evidence type="ECO:0008006" key="5">
    <source>
        <dbReference type="Google" id="ProtNLM"/>
    </source>
</evidence>
<keyword evidence="4" id="KW-1185">Reference proteome</keyword>
<protein>
    <recommendedName>
        <fullName evidence="5">WD40 repeat domain-containing protein</fullName>
    </recommendedName>
</protein>
<proteinExistence type="predicted"/>
<keyword evidence="2" id="KW-0472">Membrane</keyword>
<evidence type="ECO:0000313" key="4">
    <source>
        <dbReference type="Proteomes" id="UP001596087"/>
    </source>
</evidence>
<name>A0ABW0BHU7_9ACTN</name>
<dbReference type="EMBL" id="JBHSKD010000008">
    <property type="protein sequence ID" value="MFC5176823.1"/>
    <property type="molecule type" value="Genomic_DNA"/>
</dbReference>
<dbReference type="InterPro" id="IPR011047">
    <property type="entry name" value="Quinoprotein_ADH-like_sf"/>
</dbReference>
<reference evidence="4" key="1">
    <citation type="journal article" date="2019" name="Int. J. Syst. Evol. Microbiol.">
        <title>The Global Catalogue of Microorganisms (GCM) 10K type strain sequencing project: providing services to taxonomists for standard genome sequencing and annotation.</title>
        <authorList>
            <consortium name="The Broad Institute Genomics Platform"/>
            <consortium name="The Broad Institute Genome Sequencing Center for Infectious Disease"/>
            <person name="Wu L."/>
            <person name="Ma J."/>
        </authorList>
    </citation>
    <scope>NUCLEOTIDE SEQUENCE [LARGE SCALE GENOMIC DNA]</scope>
    <source>
        <strain evidence="4">DFY41</strain>
    </source>
</reference>
<dbReference type="RefSeq" id="WP_378589398.1">
    <property type="nucleotide sequence ID" value="NZ_JBHSKD010000008.1"/>
</dbReference>
<feature type="transmembrane region" description="Helical" evidence="2">
    <location>
        <begin position="301"/>
        <end position="322"/>
    </location>
</feature>
<dbReference type="Proteomes" id="UP001596087">
    <property type="component" value="Unassembled WGS sequence"/>
</dbReference>